<dbReference type="InterPro" id="IPR004721">
    <property type="entry name" value="DHOdimr"/>
</dbReference>
<dbReference type="Proteomes" id="UP000183192">
    <property type="component" value="Unassembled WGS sequence"/>
</dbReference>
<dbReference type="GO" id="GO:0004151">
    <property type="term" value="F:dihydroorotase activity"/>
    <property type="evidence" value="ECO:0007669"/>
    <property type="project" value="InterPro"/>
</dbReference>
<dbReference type="PANTHER" id="PTHR43137:SF1">
    <property type="entry name" value="DIHYDROOROTASE"/>
    <property type="match status" value="1"/>
</dbReference>
<dbReference type="PIRSF" id="PIRSF001237">
    <property type="entry name" value="DHOdimr"/>
    <property type="match status" value="1"/>
</dbReference>
<evidence type="ECO:0000256" key="3">
    <source>
        <dbReference type="ARBA" id="ARBA00022801"/>
    </source>
</evidence>
<keyword evidence="5" id="KW-0665">Pyrimidine biosynthesis</keyword>
<evidence type="ECO:0000256" key="2">
    <source>
        <dbReference type="ARBA" id="ARBA00022723"/>
    </source>
</evidence>
<keyword evidence="3" id="KW-0378">Hydrolase</keyword>
<keyword evidence="4" id="KW-0862">Zinc</keyword>
<dbReference type="AlphaFoldDB" id="A0A1J4T652"/>
<sequence>MTNIIKILKPFDSHTHLRIGQKLEDLLCYYNNFAWVVAMGNLPEPVITGPDMIHYSTAIRGLRPQFKIILPIMLVRNTTPGTIQEAWMAHCQSVKMIPEDTSTEASQGISLYDLKKYYPDFEKMDEKKMLFSGHWELAKTKTGLSIPLVEREEESIPFLEKLVKDFPNLIFIIEHATTRSMIEFVKKHDNVFATLTPHHAILTTEDVLDKNGKIYNPLNFCLPVAKSEDDRRAVIEAMISEETWRDKFSYGSDSAPHSLGDKLNENPRPGLFTAPTGKETIVEIFDKNNALDYRLEEFLSIRGHNIYGKNLLQKTITFIRESWIAPKIIKSIPVFRGGEEISFKVINK</sequence>
<accession>A0A1J4T652</accession>
<dbReference type="InterPro" id="IPR002195">
    <property type="entry name" value="Dihydroorotase_CS"/>
</dbReference>
<evidence type="ECO:0000256" key="5">
    <source>
        <dbReference type="ARBA" id="ARBA00022975"/>
    </source>
</evidence>
<evidence type="ECO:0000256" key="1">
    <source>
        <dbReference type="ARBA" id="ARBA00002368"/>
    </source>
</evidence>
<evidence type="ECO:0000256" key="4">
    <source>
        <dbReference type="ARBA" id="ARBA00022833"/>
    </source>
</evidence>
<dbReference type="GO" id="GO:0006207">
    <property type="term" value="P:'de novo' pyrimidine nucleobase biosynthetic process"/>
    <property type="evidence" value="ECO:0007669"/>
    <property type="project" value="TreeGrafter"/>
</dbReference>
<gene>
    <name evidence="6" type="ORF">AUJ27_02230</name>
</gene>
<dbReference type="GO" id="GO:0044205">
    <property type="term" value="P:'de novo' UMP biosynthetic process"/>
    <property type="evidence" value="ECO:0007669"/>
    <property type="project" value="UniProtKB-UniPathway"/>
</dbReference>
<dbReference type="Gene3D" id="3.20.20.140">
    <property type="entry name" value="Metal-dependent hydrolases"/>
    <property type="match status" value="1"/>
</dbReference>
<name>A0A1J4T652_9BACT</name>
<evidence type="ECO:0000313" key="6">
    <source>
        <dbReference type="EMBL" id="OIO07564.1"/>
    </source>
</evidence>
<dbReference type="STRING" id="1805146.AUJ27_02230"/>
<proteinExistence type="predicted"/>
<keyword evidence="2" id="KW-0479">Metal-binding</keyword>
<dbReference type="PROSITE" id="PS00483">
    <property type="entry name" value="DIHYDROOROTASE_2"/>
    <property type="match status" value="1"/>
</dbReference>
<dbReference type="PANTHER" id="PTHR43137">
    <property type="entry name" value="DIHYDROOROTASE"/>
    <property type="match status" value="1"/>
</dbReference>
<evidence type="ECO:0000313" key="7">
    <source>
        <dbReference type="Proteomes" id="UP000183192"/>
    </source>
</evidence>
<dbReference type="UniPathway" id="UPA00070">
    <property type="reaction ID" value="UER00117"/>
</dbReference>
<dbReference type="EMBL" id="MNUU01000041">
    <property type="protein sequence ID" value="OIO07564.1"/>
    <property type="molecule type" value="Genomic_DNA"/>
</dbReference>
<comment type="caution">
    <text evidence="6">The sequence shown here is derived from an EMBL/GenBank/DDBJ whole genome shotgun (WGS) entry which is preliminary data.</text>
</comment>
<dbReference type="SUPFAM" id="SSF51556">
    <property type="entry name" value="Metallo-dependent hydrolases"/>
    <property type="match status" value="1"/>
</dbReference>
<protein>
    <submittedName>
        <fullName evidence="6">Uncharacterized protein</fullName>
    </submittedName>
</protein>
<dbReference type="GO" id="GO:0005737">
    <property type="term" value="C:cytoplasm"/>
    <property type="evidence" value="ECO:0007669"/>
    <property type="project" value="TreeGrafter"/>
</dbReference>
<dbReference type="GO" id="GO:0046872">
    <property type="term" value="F:metal ion binding"/>
    <property type="evidence" value="ECO:0007669"/>
    <property type="project" value="UniProtKB-KW"/>
</dbReference>
<reference evidence="6 7" key="1">
    <citation type="journal article" date="2016" name="Environ. Microbiol.">
        <title>Genomic resolution of a cold subsurface aquifer community provides metabolic insights for novel microbes adapted to high CO concentrations.</title>
        <authorList>
            <person name="Probst A.J."/>
            <person name="Castelle C.J."/>
            <person name="Singh A."/>
            <person name="Brown C.T."/>
            <person name="Anantharaman K."/>
            <person name="Sharon I."/>
            <person name="Hug L.A."/>
            <person name="Burstein D."/>
            <person name="Emerson J.B."/>
            <person name="Thomas B.C."/>
            <person name="Banfield J.F."/>
        </authorList>
    </citation>
    <scope>NUCLEOTIDE SEQUENCE [LARGE SCALE GENOMIC DNA]</scope>
    <source>
        <strain evidence="6">CG1_02_37_44</strain>
    </source>
</reference>
<dbReference type="InterPro" id="IPR032466">
    <property type="entry name" value="Metal_Hydrolase"/>
</dbReference>
<comment type="function">
    <text evidence="1">Catalyzes the reversible cyclization of carbamoyl aspartate to dihydroorotate.</text>
</comment>
<organism evidence="6 7">
    <name type="scientific">Candidatus Falkowbacteria bacterium CG1_02_37_44</name>
    <dbReference type="NCBI Taxonomy" id="1805146"/>
    <lineage>
        <taxon>Bacteria</taxon>
        <taxon>Candidatus Falkowiibacteriota</taxon>
    </lineage>
</organism>